<comment type="caution">
    <text evidence="1">The sequence shown here is derived from an EMBL/GenBank/DDBJ whole genome shotgun (WGS) entry which is preliminary data.</text>
</comment>
<gene>
    <name evidence="1" type="ORF">LCGC14_0364170</name>
</gene>
<dbReference type="AlphaFoldDB" id="A0A0F9WFL6"/>
<name>A0A0F9WFL6_9ZZZZ</name>
<evidence type="ECO:0000313" key="1">
    <source>
        <dbReference type="EMBL" id="KKN77078.1"/>
    </source>
</evidence>
<proteinExistence type="predicted"/>
<dbReference type="EMBL" id="LAZR01000285">
    <property type="protein sequence ID" value="KKN77078.1"/>
    <property type="molecule type" value="Genomic_DNA"/>
</dbReference>
<protein>
    <submittedName>
        <fullName evidence="1">Uncharacterized protein</fullName>
    </submittedName>
</protein>
<reference evidence="1" key="1">
    <citation type="journal article" date="2015" name="Nature">
        <title>Complex archaea that bridge the gap between prokaryotes and eukaryotes.</title>
        <authorList>
            <person name="Spang A."/>
            <person name="Saw J.H."/>
            <person name="Jorgensen S.L."/>
            <person name="Zaremba-Niedzwiedzka K."/>
            <person name="Martijn J."/>
            <person name="Lind A.E."/>
            <person name="van Eijk R."/>
            <person name="Schleper C."/>
            <person name="Guy L."/>
            <person name="Ettema T.J."/>
        </authorList>
    </citation>
    <scope>NUCLEOTIDE SEQUENCE</scope>
</reference>
<sequence length="198" mass="20628">MFAPSMQLYYQLEVHNIRTSKLVRRTRKYRAHSFLVAYIQHLRGFWNNAIESNLIDTGSASGNIDIPGNVPLFAVAAAVGVTNNGLRVGTGTTAVAMTDDSVETPVAEGTGSGQLTHGATTISTHAGGAAEASFTAVRTFSNSSGGTITVTETAVYCASDNSGGTAKFFALVRDVLSSSVAVGDGQVLTVTYTVKVTT</sequence>
<organism evidence="1">
    <name type="scientific">marine sediment metagenome</name>
    <dbReference type="NCBI Taxonomy" id="412755"/>
    <lineage>
        <taxon>unclassified sequences</taxon>
        <taxon>metagenomes</taxon>
        <taxon>ecological metagenomes</taxon>
    </lineage>
</organism>
<accession>A0A0F9WFL6</accession>